<feature type="compositionally biased region" description="Acidic residues" evidence="1">
    <location>
        <begin position="67"/>
        <end position="78"/>
    </location>
</feature>
<reference evidence="2" key="1">
    <citation type="submission" date="2023-04" db="EMBL/GenBank/DDBJ databases">
        <authorList>
            <person name="Vijverberg K."/>
            <person name="Xiong W."/>
            <person name="Schranz E."/>
        </authorList>
    </citation>
    <scope>NUCLEOTIDE SEQUENCE</scope>
</reference>
<evidence type="ECO:0000256" key="1">
    <source>
        <dbReference type="SAM" id="MobiDB-lite"/>
    </source>
</evidence>
<name>A0AA35Z4V5_LACSI</name>
<accession>A0AA35Z4V5</accession>
<evidence type="ECO:0000313" key="3">
    <source>
        <dbReference type="Proteomes" id="UP001177003"/>
    </source>
</evidence>
<gene>
    <name evidence="2" type="ORF">LSALG_LOCUS24990</name>
</gene>
<protein>
    <recommendedName>
        <fullName evidence="4">Glutathione S-transferase T3-like</fullName>
    </recommendedName>
</protein>
<dbReference type="AlphaFoldDB" id="A0AA35Z4V5"/>
<evidence type="ECO:0000313" key="2">
    <source>
        <dbReference type="EMBL" id="CAI9285527.1"/>
    </source>
</evidence>
<organism evidence="2 3">
    <name type="scientific">Lactuca saligna</name>
    <name type="common">Willowleaf lettuce</name>
    <dbReference type="NCBI Taxonomy" id="75948"/>
    <lineage>
        <taxon>Eukaryota</taxon>
        <taxon>Viridiplantae</taxon>
        <taxon>Streptophyta</taxon>
        <taxon>Embryophyta</taxon>
        <taxon>Tracheophyta</taxon>
        <taxon>Spermatophyta</taxon>
        <taxon>Magnoliopsida</taxon>
        <taxon>eudicotyledons</taxon>
        <taxon>Gunneridae</taxon>
        <taxon>Pentapetalae</taxon>
        <taxon>asterids</taxon>
        <taxon>campanulids</taxon>
        <taxon>Asterales</taxon>
        <taxon>Asteraceae</taxon>
        <taxon>Cichorioideae</taxon>
        <taxon>Cichorieae</taxon>
        <taxon>Lactucinae</taxon>
        <taxon>Lactuca</taxon>
    </lineage>
</organism>
<dbReference type="PANTHER" id="PTHR45023">
    <property type="match status" value="1"/>
</dbReference>
<evidence type="ECO:0008006" key="4">
    <source>
        <dbReference type="Google" id="ProtNLM"/>
    </source>
</evidence>
<dbReference type="EMBL" id="OX465081">
    <property type="protein sequence ID" value="CAI9285527.1"/>
    <property type="molecule type" value="Genomic_DNA"/>
</dbReference>
<proteinExistence type="predicted"/>
<keyword evidence="3" id="KW-1185">Reference proteome</keyword>
<dbReference type="Proteomes" id="UP001177003">
    <property type="component" value="Chromosome 5"/>
</dbReference>
<feature type="region of interest" description="Disordered" evidence="1">
    <location>
        <begin position="62"/>
        <end position="96"/>
    </location>
</feature>
<dbReference type="PANTHER" id="PTHR45023:SF4">
    <property type="entry name" value="GLYCINE-RICH PROTEIN-RELATED"/>
    <property type="match status" value="1"/>
</dbReference>
<sequence length="207" mass="24052">MAPQMHQFNLYASQPIHFYQNQSQTIPRPNLDLDPFETVQETQFFSQAQPQSNFQCQPHRLLNESTDSSDEGPVEESFQELQAKGKRKNPSKGKAQCKGWIGDEDTALVQAWLHVPEDPVTENDQNSTTFKARVWHNFWHRTKRQYYNPDQLYSKWRIANKATMEFNNIYMNAIRNAQSGANEVDVLENFCNIYKAKVGKPFGNEAF</sequence>